<evidence type="ECO:0000313" key="6">
    <source>
        <dbReference type="EMBL" id="MBP5856550.1"/>
    </source>
</evidence>
<protein>
    <submittedName>
        <fullName evidence="6">Efflux RND transporter periplasmic adaptor subunit</fullName>
    </submittedName>
</protein>
<keyword evidence="4" id="KW-0812">Transmembrane</keyword>
<dbReference type="Gene3D" id="2.40.50.100">
    <property type="match status" value="1"/>
</dbReference>
<evidence type="ECO:0000259" key="5">
    <source>
        <dbReference type="Pfam" id="PF25954"/>
    </source>
</evidence>
<dbReference type="FunFam" id="2.40.30.170:FF:000010">
    <property type="entry name" value="Efflux RND transporter periplasmic adaptor subunit"/>
    <property type="match status" value="1"/>
</dbReference>
<evidence type="ECO:0000313" key="7">
    <source>
        <dbReference type="Proteomes" id="UP000672602"/>
    </source>
</evidence>
<evidence type="ECO:0000256" key="2">
    <source>
        <dbReference type="SAM" id="Coils"/>
    </source>
</evidence>
<dbReference type="Proteomes" id="UP000672602">
    <property type="component" value="Unassembled WGS sequence"/>
</dbReference>
<evidence type="ECO:0000256" key="4">
    <source>
        <dbReference type="SAM" id="Phobius"/>
    </source>
</evidence>
<keyword evidence="7" id="KW-1185">Reference proteome</keyword>
<feature type="coiled-coil region" evidence="2">
    <location>
        <begin position="112"/>
        <end position="163"/>
    </location>
</feature>
<gene>
    <name evidence="6" type="ORF">KAJ83_05995</name>
</gene>
<dbReference type="GO" id="GO:0015562">
    <property type="term" value="F:efflux transmembrane transporter activity"/>
    <property type="evidence" value="ECO:0007669"/>
    <property type="project" value="TreeGrafter"/>
</dbReference>
<keyword evidence="2" id="KW-0175">Coiled coil</keyword>
<feature type="region of interest" description="Disordered" evidence="3">
    <location>
        <begin position="355"/>
        <end position="378"/>
    </location>
</feature>
<dbReference type="Gene3D" id="1.10.287.470">
    <property type="entry name" value="Helix hairpin bin"/>
    <property type="match status" value="1"/>
</dbReference>
<sequence>MSFLKQMGVLVLIGALAIAGYFGWERYGQDDRTEQATDIRAVPRIAVVTALAETREIEILLEAVGSTRARRSVAITPAAAGRVTEFHLVPGAPVKSGDMLLKLDDGIERADVAEAAARVRDAEGKLARAQALRRSNTVAEATVEQLTAELAIAKAQLERAERRLRDRTVFAPFDGIVGFTDIEIGARVEVGDHVTVLDDLSAIEVEFSLPERWFGRIQPGKTVRARAAAFTEREFTGRVETLDSRIDPISRAFKVRAVIGNEDSALPVGMFMHLSVMVERRDALTIPEEAVVFDGSRAHAFVAVEAEDGGPRAAQRHLDLGQRAFGFVEVLDGVSKGERVIVRGVQKARDGAALTLEPKGTANTPPAPSDPSSGALGS</sequence>
<name>A0A8J7RXU6_9PROT</name>
<dbReference type="SUPFAM" id="SSF111369">
    <property type="entry name" value="HlyD-like secretion proteins"/>
    <property type="match status" value="1"/>
</dbReference>
<dbReference type="Gene3D" id="2.40.420.20">
    <property type="match status" value="1"/>
</dbReference>
<dbReference type="GO" id="GO:1990281">
    <property type="term" value="C:efflux pump complex"/>
    <property type="evidence" value="ECO:0007669"/>
    <property type="project" value="TreeGrafter"/>
</dbReference>
<dbReference type="EMBL" id="JAGMWN010000002">
    <property type="protein sequence ID" value="MBP5856550.1"/>
    <property type="molecule type" value="Genomic_DNA"/>
</dbReference>
<dbReference type="InterPro" id="IPR058792">
    <property type="entry name" value="Beta-barrel_RND_2"/>
</dbReference>
<dbReference type="NCBIfam" id="TIGR01730">
    <property type="entry name" value="RND_mfp"/>
    <property type="match status" value="1"/>
</dbReference>
<accession>A0A8J7RXU6</accession>
<dbReference type="PANTHER" id="PTHR30469">
    <property type="entry name" value="MULTIDRUG RESISTANCE PROTEIN MDTA"/>
    <property type="match status" value="1"/>
</dbReference>
<feature type="domain" description="CusB-like beta-barrel" evidence="5">
    <location>
        <begin position="205"/>
        <end position="277"/>
    </location>
</feature>
<comment type="similarity">
    <text evidence="1">Belongs to the membrane fusion protein (MFP) (TC 8.A.1) family.</text>
</comment>
<proteinExistence type="inferred from homology"/>
<dbReference type="AlphaFoldDB" id="A0A8J7RXU6"/>
<comment type="caution">
    <text evidence="6">The sequence shown here is derived from an EMBL/GenBank/DDBJ whole genome shotgun (WGS) entry which is preliminary data.</text>
</comment>
<evidence type="ECO:0000256" key="1">
    <source>
        <dbReference type="ARBA" id="ARBA00009477"/>
    </source>
</evidence>
<organism evidence="6 7">
    <name type="scientific">Marivibrio halodurans</name>
    <dbReference type="NCBI Taxonomy" id="2039722"/>
    <lineage>
        <taxon>Bacteria</taxon>
        <taxon>Pseudomonadati</taxon>
        <taxon>Pseudomonadota</taxon>
        <taxon>Alphaproteobacteria</taxon>
        <taxon>Rhodospirillales</taxon>
        <taxon>Rhodospirillaceae</taxon>
        <taxon>Marivibrio</taxon>
    </lineage>
</organism>
<keyword evidence="4" id="KW-0472">Membrane</keyword>
<dbReference type="Gene3D" id="2.40.30.170">
    <property type="match status" value="1"/>
</dbReference>
<reference evidence="6" key="1">
    <citation type="submission" date="2021-04" db="EMBL/GenBank/DDBJ databases">
        <authorList>
            <person name="Zhang D.-C."/>
        </authorList>
    </citation>
    <scope>NUCLEOTIDE SEQUENCE</scope>
    <source>
        <strain evidence="6">CGMCC 1.15697</strain>
    </source>
</reference>
<feature type="transmembrane region" description="Helical" evidence="4">
    <location>
        <begin position="7"/>
        <end position="24"/>
    </location>
</feature>
<dbReference type="InterPro" id="IPR006143">
    <property type="entry name" value="RND_pump_MFP"/>
</dbReference>
<keyword evidence="4" id="KW-1133">Transmembrane helix</keyword>
<dbReference type="PANTHER" id="PTHR30469:SF11">
    <property type="entry name" value="BLL4320 PROTEIN"/>
    <property type="match status" value="1"/>
</dbReference>
<evidence type="ECO:0000256" key="3">
    <source>
        <dbReference type="SAM" id="MobiDB-lite"/>
    </source>
</evidence>
<dbReference type="RefSeq" id="WP_210681117.1">
    <property type="nucleotide sequence ID" value="NZ_JAGMWN010000002.1"/>
</dbReference>
<dbReference type="Pfam" id="PF25954">
    <property type="entry name" value="Beta-barrel_RND_2"/>
    <property type="match status" value="1"/>
</dbReference>